<dbReference type="InterPro" id="IPR001173">
    <property type="entry name" value="Glyco_trans_2-like"/>
</dbReference>
<proteinExistence type="predicted"/>
<dbReference type="InterPro" id="IPR027791">
    <property type="entry name" value="Galactosyl_T_C"/>
</dbReference>
<organism evidence="5 6">
    <name type="scientific">Intoshia linei</name>
    <dbReference type="NCBI Taxonomy" id="1819745"/>
    <lineage>
        <taxon>Eukaryota</taxon>
        <taxon>Metazoa</taxon>
        <taxon>Spiralia</taxon>
        <taxon>Lophotrochozoa</taxon>
        <taxon>Mesozoa</taxon>
        <taxon>Orthonectida</taxon>
        <taxon>Rhopaluridae</taxon>
        <taxon>Intoshia</taxon>
    </lineage>
</organism>
<dbReference type="PANTHER" id="PTHR11675">
    <property type="entry name" value="N-ACETYLGALACTOSAMINYLTRANSFERASE"/>
    <property type="match status" value="1"/>
</dbReference>
<evidence type="ECO:0000313" key="6">
    <source>
        <dbReference type="Proteomes" id="UP000078046"/>
    </source>
</evidence>
<evidence type="ECO:0000313" key="5">
    <source>
        <dbReference type="EMBL" id="OAF69971.1"/>
    </source>
</evidence>
<dbReference type="GO" id="GO:0005794">
    <property type="term" value="C:Golgi apparatus"/>
    <property type="evidence" value="ECO:0007669"/>
    <property type="project" value="TreeGrafter"/>
</dbReference>
<dbReference type="EMBL" id="LWCA01000206">
    <property type="protein sequence ID" value="OAF69971.1"/>
    <property type="molecule type" value="Genomic_DNA"/>
</dbReference>
<evidence type="ECO:0000256" key="1">
    <source>
        <dbReference type="ARBA" id="ARBA00022679"/>
    </source>
</evidence>
<evidence type="ECO:0000259" key="4">
    <source>
        <dbReference type="Pfam" id="PF02709"/>
    </source>
</evidence>
<keyword evidence="2" id="KW-1015">Disulfide bond</keyword>
<feature type="domain" description="Glycosyltransferase 2-like" evidence="3">
    <location>
        <begin position="181"/>
        <end position="284"/>
    </location>
</feature>
<keyword evidence="6" id="KW-1185">Reference proteome</keyword>
<dbReference type="GO" id="GO:0006493">
    <property type="term" value="P:protein O-linked glycosylation"/>
    <property type="evidence" value="ECO:0007669"/>
    <property type="project" value="TreeGrafter"/>
</dbReference>
<comment type="caution">
    <text evidence="5">The sequence shown here is derived from an EMBL/GenBank/DDBJ whole genome shotgun (WGS) entry which is preliminary data.</text>
</comment>
<dbReference type="Pfam" id="PF02709">
    <property type="entry name" value="Glyco_transf_7C"/>
    <property type="match status" value="1"/>
</dbReference>
<dbReference type="Pfam" id="PF00535">
    <property type="entry name" value="Glycos_transf_2"/>
    <property type="match status" value="1"/>
</dbReference>
<dbReference type="SUPFAM" id="SSF53448">
    <property type="entry name" value="Nucleotide-diphospho-sugar transferases"/>
    <property type="match status" value="1"/>
</dbReference>
<sequence>MSIYNDIIKLSRYILTWRLFYIVILLTCIKWRHHSETLSEHYRRIVHVNKLLRESDDSYKINVDISDKIGPIRKISYNGCIYYKNYTSTLKISIILTIHNEALSVVLRTLESIRINTNVDNLKEIIIVDDKSTTLDFVSYDTLESNDKFKVLKESILFTKTQLDLLLGGDVSFESFLVHLHNVKFIRNKNRIGLIKSRIVGADAAKGDVLVFMDAHIECLMGWEKPILHVIEFNPTMIVQPTVDEISPITLEYQIMNPYMLTGGISWDLRYVWMEPMKTRYLNRLMQKHKQFNDTLIPTLSIVGCTFAVNRQHFFDIGGFDGYMNIWGGENIEISLKNWLSGNEVMTNACSHVGHIFKDFSYSFNGNKLEIIQKNVNIIAEIYMDEWNKYFYAVTQYKHGEINKKIQNDINYKNYIRNQKIFINLRKIHNFDWLYRNFIPNYPIPQQYMVLFGEVFTLNSKTCLDLSSEQIYFSNCFHHRLQTESYFYLTNDGYFCIYQNQKCLMYDGMNEHFVFTSNEPDETVMFNIYKWKSTVIEYSQNSPIVTIHPIGKF</sequence>
<evidence type="ECO:0000259" key="3">
    <source>
        <dbReference type="Pfam" id="PF00535"/>
    </source>
</evidence>
<evidence type="ECO:0008006" key="7">
    <source>
        <dbReference type="Google" id="ProtNLM"/>
    </source>
</evidence>
<gene>
    <name evidence="5" type="ORF">A3Q56_02314</name>
</gene>
<dbReference type="OrthoDB" id="6269184at2759"/>
<dbReference type="InterPro" id="IPR029044">
    <property type="entry name" value="Nucleotide-diphossugar_trans"/>
</dbReference>
<dbReference type="GO" id="GO:0004653">
    <property type="term" value="F:polypeptide N-acetylgalactosaminyltransferase activity"/>
    <property type="evidence" value="ECO:0007669"/>
    <property type="project" value="TreeGrafter"/>
</dbReference>
<dbReference type="PANTHER" id="PTHR11675:SF119">
    <property type="entry name" value="POLYPEPTIDE N-ACETYLGALACTOSAMINYLTRANSFERASE 2"/>
    <property type="match status" value="1"/>
</dbReference>
<keyword evidence="1" id="KW-0808">Transferase</keyword>
<feature type="domain" description="Galactosyltransferase C-terminal" evidence="4">
    <location>
        <begin position="301"/>
        <end position="347"/>
    </location>
</feature>
<dbReference type="Proteomes" id="UP000078046">
    <property type="component" value="Unassembled WGS sequence"/>
</dbReference>
<evidence type="ECO:0000256" key="2">
    <source>
        <dbReference type="ARBA" id="ARBA00023157"/>
    </source>
</evidence>
<dbReference type="AlphaFoldDB" id="A0A177B8T4"/>
<protein>
    <recommendedName>
        <fullName evidence="7">Polypeptide N-acetylgalactosaminyltransferase</fullName>
    </recommendedName>
</protein>
<dbReference type="Gene3D" id="3.90.550.10">
    <property type="entry name" value="Spore Coat Polysaccharide Biosynthesis Protein SpsA, Chain A"/>
    <property type="match status" value="1"/>
</dbReference>
<accession>A0A177B8T4</accession>
<reference evidence="5 6" key="1">
    <citation type="submission" date="2016-04" db="EMBL/GenBank/DDBJ databases">
        <title>The genome of Intoshia linei affirms orthonectids as highly simplified spiralians.</title>
        <authorList>
            <person name="Mikhailov K.V."/>
            <person name="Slusarev G.S."/>
            <person name="Nikitin M.A."/>
            <person name="Logacheva M.D."/>
            <person name="Penin A."/>
            <person name="Aleoshin V."/>
            <person name="Panchin Y.V."/>
        </authorList>
    </citation>
    <scope>NUCLEOTIDE SEQUENCE [LARGE SCALE GENOMIC DNA]</scope>
    <source>
        <strain evidence="5">Intl2013</strain>
        <tissue evidence="5">Whole animal</tissue>
    </source>
</reference>
<name>A0A177B8T4_9BILA</name>